<dbReference type="Proteomes" id="UP000199558">
    <property type="component" value="Unassembled WGS sequence"/>
</dbReference>
<accession>A0A1A9BFB5</accession>
<name>A0A1A9BFB5_9ACTN</name>
<evidence type="ECO:0000313" key="1">
    <source>
        <dbReference type="EMBL" id="SBT68205.1"/>
    </source>
</evidence>
<dbReference type="EMBL" id="FLRH01000004">
    <property type="protein sequence ID" value="SBT68205.1"/>
    <property type="molecule type" value="Genomic_DNA"/>
</dbReference>
<dbReference type="RefSeq" id="WP_091580188.1">
    <property type="nucleotide sequence ID" value="NZ_FLRH01000004.1"/>
</dbReference>
<dbReference type="OrthoDB" id="10004341at2"/>
<protein>
    <submittedName>
        <fullName evidence="1">Uncharacterized protein</fullName>
    </submittedName>
</protein>
<dbReference type="AlphaFoldDB" id="A0A1A9BFB5"/>
<proteinExistence type="predicted"/>
<dbReference type="STRING" id="946078.GA0070622_5301"/>
<gene>
    <name evidence="1" type="ORF">GA0070622_5301</name>
</gene>
<sequence>MPTSTGDLVHPDWGVPAWVLGHPDCPTAVRSAYDALETANAATSAERDEVDAIRDAFEDNRAAITAAIRAGKNPPAPVSQEITDEHIRQGEIKIRTAMSRAYAAARAYENSVPANHEGLRPILAARLPELAATSARAIREARAAYEEAEGVSSAIAGLDNLRAARRPTTVEQHAALALHYKAVHQANPRNFPGRLARLGMAWEDLTVCATGIPADLIAADPFEEV</sequence>
<reference evidence="2" key="1">
    <citation type="submission" date="2016-06" db="EMBL/GenBank/DDBJ databases">
        <authorList>
            <person name="Varghese N."/>
            <person name="Submissions Spin"/>
        </authorList>
    </citation>
    <scope>NUCLEOTIDE SEQUENCE [LARGE SCALE GENOMIC DNA]</scope>
    <source>
        <strain evidence="2">DSM 45794</strain>
    </source>
</reference>
<keyword evidence="2" id="KW-1185">Reference proteome</keyword>
<evidence type="ECO:0000313" key="2">
    <source>
        <dbReference type="Proteomes" id="UP000199558"/>
    </source>
</evidence>
<organism evidence="1 2">
    <name type="scientific">Micromonospora sediminicola</name>
    <dbReference type="NCBI Taxonomy" id="946078"/>
    <lineage>
        <taxon>Bacteria</taxon>
        <taxon>Bacillati</taxon>
        <taxon>Actinomycetota</taxon>
        <taxon>Actinomycetes</taxon>
        <taxon>Micromonosporales</taxon>
        <taxon>Micromonosporaceae</taxon>
        <taxon>Micromonospora</taxon>
    </lineage>
</organism>